<dbReference type="InterPro" id="IPR013750">
    <property type="entry name" value="GHMP_kinase_C_dom"/>
</dbReference>
<dbReference type="InterPro" id="IPR006206">
    <property type="entry name" value="Mevalonate/galactokinase"/>
</dbReference>
<dbReference type="Pfam" id="PF00288">
    <property type="entry name" value="GHMP_kinases_N"/>
    <property type="match status" value="1"/>
</dbReference>
<dbReference type="InterPro" id="IPR000705">
    <property type="entry name" value="Galactokinase"/>
</dbReference>
<dbReference type="PIRSF" id="PIRSF000530">
    <property type="entry name" value="Galactokinase"/>
    <property type="match status" value="1"/>
</dbReference>
<keyword evidence="8" id="KW-0460">Magnesium</keyword>
<dbReference type="InterPro" id="IPR019741">
    <property type="entry name" value="Galactokinase_CS"/>
</dbReference>
<evidence type="ECO:0000256" key="1">
    <source>
        <dbReference type="ARBA" id="ARBA00006566"/>
    </source>
</evidence>
<keyword evidence="7" id="KW-0067">ATP-binding</keyword>
<dbReference type="PANTHER" id="PTHR10457">
    <property type="entry name" value="MEVALONATE KINASE/GALACTOKINASE"/>
    <property type="match status" value="1"/>
</dbReference>
<evidence type="ECO:0000256" key="10">
    <source>
        <dbReference type="ARBA" id="ARBA00023277"/>
    </source>
</evidence>
<evidence type="ECO:0000313" key="15">
    <source>
        <dbReference type="EMBL" id="EMY32960.1"/>
    </source>
</evidence>
<evidence type="ECO:0000313" key="16">
    <source>
        <dbReference type="Proteomes" id="UP000010729"/>
    </source>
</evidence>
<keyword evidence="5" id="KW-0547">Nucleotide-binding</keyword>
<evidence type="ECO:0000256" key="4">
    <source>
        <dbReference type="ARBA" id="ARBA00022723"/>
    </source>
</evidence>
<name>N1UV76_9MICC</name>
<feature type="domain" description="GHMP kinase N-terminal" evidence="12">
    <location>
        <begin position="106"/>
        <end position="192"/>
    </location>
</feature>
<dbReference type="GO" id="GO:0046872">
    <property type="term" value="F:metal ion binding"/>
    <property type="evidence" value="ECO:0007669"/>
    <property type="project" value="UniProtKB-KW"/>
</dbReference>
<evidence type="ECO:0000256" key="3">
    <source>
        <dbReference type="ARBA" id="ARBA00022679"/>
    </source>
</evidence>
<dbReference type="AlphaFoldDB" id="N1UV76"/>
<dbReference type="GO" id="GO:0006012">
    <property type="term" value="P:galactose metabolic process"/>
    <property type="evidence" value="ECO:0007669"/>
    <property type="project" value="UniProtKB-UniRule"/>
</dbReference>
<dbReference type="InterPro" id="IPR019539">
    <property type="entry name" value="GalKase_N"/>
</dbReference>
<dbReference type="PROSITE" id="PS00106">
    <property type="entry name" value="GALACTOKINASE"/>
    <property type="match status" value="1"/>
</dbReference>
<keyword evidence="10" id="KW-0119">Carbohydrate metabolism</keyword>
<proteinExistence type="inferred from homology"/>
<dbReference type="InterPro" id="IPR006203">
    <property type="entry name" value="GHMP_knse_ATP-bd_CS"/>
</dbReference>
<dbReference type="SUPFAM" id="SSF55060">
    <property type="entry name" value="GHMP Kinase, C-terminal domain"/>
    <property type="match status" value="1"/>
</dbReference>
<dbReference type="GO" id="GO:0005524">
    <property type="term" value="F:ATP binding"/>
    <property type="evidence" value="ECO:0007669"/>
    <property type="project" value="UniProtKB-UniRule"/>
</dbReference>
<evidence type="ECO:0000256" key="8">
    <source>
        <dbReference type="ARBA" id="ARBA00022842"/>
    </source>
</evidence>
<feature type="domain" description="Galactokinase N-terminal" evidence="14">
    <location>
        <begin position="22"/>
        <end position="68"/>
    </location>
</feature>
<dbReference type="EC" id="2.7.1.6" evidence="11"/>
<evidence type="ECO:0000256" key="5">
    <source>
        <dbReference type="ARBA" id="ARBA00022741"/>
    </source>
</evidence>
<dbReference type="NCBIfam" id="TIGR00131">
    <property type="entry name" value="gal_kin"/>
    <property type="match status" value="1"/>
</dbReference>
<dbReference type="InterPro" id="IPR014721">
    <property type="entry name" value="Ribsml_uS5_D2-typ_fold_subgr"/>
</dbReference>
<keyword evidence="3" id="KW-0808">Transferase</keyword>
<dbReference type="FunFam" id="3.30.70.890:FF:000001">
    <property type="entry name" value="Galactokinase"/>
    <property type="match status" value="1"/>
</dbReference>
<accession>N1UV76</accession>
<dbReference type="InterPro" id="IPR020568">
    <property type="entry name" value="Ribosomal_Su5_D2-typ_SF"/>
</dbReference>
<dbReference type="Gene3D" id="3.30.70.890">
    <property type="entry name" value="GHMP kinase, C-terminal domain"/>
    <property type="match status" value="1"/>
</dbReference>
<dbReference type="Proteomes" id="UP000010729">
    <property type="component" value="Unassembled WGS sequence"/>
</dbReference>
<evidence type="ECO:0000259" key="14">
    <source>
        <dbReference type="Pfam" id="PF10509"/>
    </source>
</evidence>
<evidence type="ECO:0000259" key="12">
    <source>
        <dbReference type="Pfam" id="PF00288"/>
    </source>
</evidence>
<comment type="similarity">
    <text evidence="1">Belongs to the GHMP kinase family. GalK subfamily.</text>
</comment>
<dbReference type="EMBL" id="ANPE02000214">
    <property type="protein sequence ID" value="EMY32960.1"/>
    <property type="molecule type" value="Genomic_DNA"/>
</dbReference>
<dbReference type="PANTHER" id="PTHR10457:SF7">
    <property type="entry name" value="GALACTOKINASE-RELATED"/>
    <property type="match status" value="1"/>
</dbReference>
<keyword evidence="6 15" id="KW-0418">Kinase</keyword>
<keyword evidence="9" id="KW-0299">Galactose metabolism</keyword>
<dbReference type="Gene3D" id="3.30.230.10">
    <property type="match status" value="1"/>
</dbReference>
<evidence type="ECO:0000256" key="7">
    <source>
        <dbReference type="ARBA" id="ARBA00022840"/>
    </source>
</evidence>
<gene>
    <name evidence="15" type="ORF">D477_017429</name>
</gene>
<evidence type="ECO:0000256" key="6">
    <source>
        <dbReference type="ARBA" id="ARBA00022777"/>
    </source>
</evidence>
<keyword evidence="2" id="KW-0963">Cytoplasm</keyword>
<dbReference type="PRINTS" id="PR00473">
    <property type="entry name" value="GALCTOKINASE"/>
</dbReference>
<dbReference type="Pfam" id="PF10509">
    <property type="entry name" value="GalKase_gal_bdg"/>
    <property type="match status" value="1"/>
</dbReference>
<dbReference type="RefSeq" id="WP_005272372.1">
    <property type="nucleotide sequence ID" value="NZ_ANPE02000214.1"/>
</dbReference>
<organism evidence="15 16">
    <name type="scientific">Arthrobacter crystallopoietes BAB-32</name>
    <dbReference type="NCBI Taxonomy" id="1246476"/>
    <lineage>
        <taxon>Bacteria</taxon>
        <taxon>Bacillati</taxon>
        <taxon>Actinomycetota</taxon>
        <taxon>Actinomycetes</taxon>
        <taxon>Micrococcales</taxon>
        <taxon>Micrococcaceae</taxon>
        <taxon>Crystallibacter</taxon>
    </lineage>
</organism>
<reference evidence="15 16" key="1">
    <citation type="journal article" date="2013" name="Genome Announc.">
        <title>Draft Genome Sequence of Arthrobacter crystallopoietes Strain BAB-32, Revealing Genes for Bioremediation.</title>
        <authorList>
            <person name="Joshi M.N."/>
            <person name="Pandit A.S."/>
            <person name="Sharma A."/>
            <person name="Pandya R.V."/>
            <person name="Desai S.M."/>
            <person name="Saxena A.K."/>
            <person name="Bagatharia S.B."/>
        </authorList>
    </citation>
    <scope>NUCLEOTIDE SEQUENCE [LARGE SCALE GENOMIC DNA]</scope>
    <source>
        <strain evidence="15 16">BAB-32</strain>
    </source>
</reference>
<feature type="domain" description="GHMP kinase C-terminal" evidence="13">
    <location>
        <begin position="294"/>
        <end position="372"/>
    </location>
</feature>
<sequence length="395" mass="40416">MSGTAAGTARLDALAAAARTGFAARFEAIPDGLWSAPGRVNLIGEHTDYNQGLALPLAIDRTTVAAAALRHDGQVRVSTVLEGKYDGVRVPAADISPGSVSGWAAYPLGVVWAFARRGFPVPGLDLQLETDVPVGAGLSSSAAVECAVAAALNDLLGARLGLAELATLCQQAENQMAGAPTGILDQTASLGGRTGHALLVDFRSGAARPVPLRLEEHALRLLVIDTKVSHAHAGGGYAERRRDCERAAEQLGLDSLRGLTAPGLDAAEARLDAAAFRRARHVVGENRRVEETVQLLEAADPAAIGPLLSQSHTSLRDDFEVSCPELDLAVDTACRHGALGARLTGGGFGGSAIALVPAASAAKVGTAVVNAFRNAGLVAPEIFPVSPAAGAARLA</sequence>
<dbReference type="InterPro" id="IPR036554">
    <property type="entry name" value="GHMP_kinase_C_sf"/>
</dbReference>
<dbReference type="PRINTS" id="PR00959">
    <property type="entry name" value="MEVGALKINASE"/>
</dbReference>
<evidence type="ECO:0000259" key="13">
    <source>
        <dbReference type="Pfam" id="PF08544"/>
    </source>
</evidence>
<dbReference type="GO" id="GO:0004335">
    <property type="term" value="F:galactokinase activity"/>
    <property type="evidence" value="ECO:0007669"/>
    <property type="project" value="UniProtKB-UniRule"/>
</dbReference>
<protein>
    <recommendedName>
        <fullName evidence="11">Galactokinase</fullName>
        <ecNumber evidence="11">2.7.1.6</ecNumber>
    </recommendedName>
</protein>
<dbReference type="GO" id="GO:0005829">
    <property type="term" value="C:cytosol"/>
    <property type="evidence" value="ECO:0007669"/>
    <property type="project" value="TreeGrafter"/>
</dbReference>
<dbReference type="SUPFAM" id="SSF54211">
    <property type="entry name" value="Ribosomal protein S5 domain 2-like"/>
    <property type="match status" value="1"/>
</dbReference>
<comment type="caution">
    <text evidence="15">The sequence shown here is derived from an EMBL/GenBank/DDBJ whole genome shotgun (WGS) entry which is preliminary data.</text>
</comment>
<evidence type="ECO:0000256" key="11">
    <source>
        <dbReference type="NCBIfam" id="TIGR00131"/>
    </source>
</evidence>
<keyword evidence="4" id="KW-0479">Metal-binding</keyword>
<evidence type="ECO:0000256" key="9">
    <source>
        <dbReference type="ARBA" id="ARBA00023144"/>
    </source>
</evidence>
<dbReference type="PROSITE" id="PS00627">
    <property type="entry name" value="GHMP_KINASES_ATP"/>
    <property type="match status" value="1"/>
</dbReference>
<keyword evidence="16" id="KW-1185">Reference proteome</keyword>
<dbReference type="FunFam" id="3.30.230.10:FF:000017">
    <property type="entry name" value="Galactokinase"/>
    <property type="match status" value="1"/>
</dbReference>
<dbReference type="Pfam" id="PF08544">
    <property type="entry name" value="GHMP_kinases_C"/>
    <property type="match status" value="1"/>
</dbReference>
<dbReference type="InterPro" id="IPR006204">
    <property type="entry name" value="GHMP_kinase_N_dom"/>
</dbReference>
<evidence type="ECO:0000256" key="2">
    <source>
        <dbReference type="ARBA" id="ARBA00022490"/>
    </source>
</evidence>